<comment type="caution">
    <text evidence="1">The sequence shown here is derived from an EMBL/GenBank/DDBJ whole genome shotgun (WGS) entry which is preliminary data.</text>
</comment>
<name>A0A5J4VIX7_9EUKA</name>
<dbReference type="Proteomes" id="UP000324800">
    <property type="component" value="Unassembled WGS sequence"/>
</dbReference>
<sequence length="185" mass="21859">MTEWQLNKLSQAQRNKLDEIIYEAHGQSSERIESILQDNRELDDDPDGLFTDKQLHVRAVLSSFIQQFRMKPAKRNQQGKRVNILETAGDINEYISQHIDEPLREPTQPIPKINTHPQVRPAEFQEQLEIIRAQELADRETDQDMTRLLVHNLHIEKSNFNPIKYRQRSDFESELGKIHWLKQNV</sequence>
<evidence type="ECO:0000313" key="2">
    <source>
        <dbReference type="Proteomes" id="UP000324800"/>
    </source>
</evidence>
<proteinExistence type="predicted"/>
<gene>
    <name evidence="1" type="ORF">EZS28_021932</name>
</gene>
<protein>
    <submittedName>
        <fullName evidence="1">Uncharacterized protein</fullName>
    </submittedName>
</protein>
<dbReference type="AlphaFoldDB" id="A0A5J4VIX7"/>
<accession>A0A5J4VIX7</accession>
<evidence type="ECO:0000313" key="1">
    <source>
        <dbReference type="EMBL" id="KAA6382542.1"/>
    </source>
</evidence>
<reference evidence="1 2" key="1">
    <citation type="submission" date="2019-03" db="EMBL/GenBank/DDBJ databases">
        <title>Single cell metagenomics reveals metabolic interactions within the superorganism composed of flagellate Streblomastix strix and complex community of Bacteroidetes bacteria on its surface.</title>
        <authorList>
            <person name="Treitli S.C."/>
            <person name="Kolisko M."/>
            <person name="Husnik F."/>
            <person name="Keeling P."/>
            <person name="Hampl V."/>
        </authorList>
    </citation>
    <scope>NUCLEOTIDE SEQUENCE [LARGE SCALE GENOMIC DNA]</scope>
    <source>
        <strain evidence="1">ST1C</strain>
    </source>
</reference>
<organism evidence="1 2">
    <name type="scientific">Streblomastix strix</name>
    <dbReference type="NCBI Taxonomy" id="222440"/>
    <lineage>
        <taxon>Eukaryota</taxon>
        <taxon>Metamonada</taxon>
        <taxon>Preaxostyla</taxon>
        <taxon>Oxymonadida</taxon>
        <taxon>Streblomastigidae</taxon>
        <taxon>Streblomastix</taxon>
    </lineage>
</organism>
<dbReference type="EMBL" id="SNRW01006728">
    <property type="protein sequence ID" value="KAA6382542.1"/>
    <property type="molecule type" value="Genomic_DNA"/>
</dbReference>